<proteinExistence type="predicted"/>
<gene>
    <name evidence="1" type="ORF">L6452_08698</name>
</gene>
<keyword evidence="2" id="KW-1185">Reference proteome</keyword>
<comment type="caution">
    <text evidence="1">The sequence shown here is derived from an EMBL/GenBank/DDBJ whole genome shotgun (WGS) entry which is preliminary data.</text>
</comment>
<reference evidence="1 2" key="2">
    <citation type="journal article" date="2022" name="Mol. Ecol. Resour.">
        <title>The genomes of chicory, endive, great burdock and yacon provide insights into Asteraceae paleo-polyploidization history and plant inulin production.</title>
        <authorList>
            <person name="Fan W."/>
            <person name="Wang S."/>
            <person name="Wang H."/>
            <person name="Wang A."/>
            <person name="Jiang F."/>
            <person name="Liu H."/>
            <person name="Zhao H."/>
            <person name="Xu D."/>
            <person name="Zhang Y."/>
        </authorList>
    </citation>
    <scope>NUCLEOTIDE SEQUENCE [LARGE SCALE GENOMIC DNA]</scope>
    <source>
        <strain evidence="2">cv. Niubang</strain>
    </source>
</reference>
<name>A0ACB9DI74_ARCLA</name>
<accession>A0ACB9DI74</accession>
<organism evidence="1 2">
    <name type="scientific">Arctium lappa</name>
    <name type="common">Greater burdock</name>
    <name type="synonym">Lappa major</name>
    <dbReference type="NCBI Taxonomy" id="4217"/>
    <lineage>
        <taxon>Eukaryota</taxon>
        <taxon>Viridiplantae</taxon>
        <taxon>Streptophyta</taxon>
        <taxon>Embryophyta</taxon>
        <taxon>Tracheophyta</taxon>
        <taxon>Spermatophyta</taxon>
        <taxon>Magnoliopsida</taxon>
        <taxon>eudicotyledons</taxon>
        <taxon>Gunneridae</taxon>
        <taxon>Pentapetalae</taxon>
        <taxon>asterids</taxon>
        <taxon>campanulids</taxon>
        <taxon>Asterales</taxon>
        <taxon>Asteraceae</taxon>
        <taxon>Carduoideae</taxon>
        <taxon>Cardueae</taxon>
        <taxon>Arctiinae</taxon>
        <taxon>Arctium</taxon>
    </lineage>
</organism>
<reference evidence="2" key="1">
    <citation type="journal article" date="2022" name="Mol. Ecol. Resour.">
        <title>The genomes of chicory, endive, great burdock and yacon provide insights into Asteraceae palaeo-polyploidization history and plant inulin production.</title>
        <authorList>
            <person name="Fan W."/>
            <person name="Wang S."/>
            <person name="Wang H."/>
            <person name="Wang A."/>
            <person name="Jiang F."/>
            <person name="Liu H."/>
            <person name="Zhao H."/>
            <person name="Xu D."/>
            <person name="Zhang Y."/>
        </authorList>
    </citation>
    <scope>NUCLEOTIDE SEQUENCE [LARGE SCALE GENOMIC DNA]</scope>
    <source>
        <strain evidence="2">cv. Niubang</strain>
    </source>
</reference>
<dbReference type="EMBL" id="CM042049">
    <property type="protein sequence ID" value="KAI3746272.1"/>
    <property type="molecule type" value="Genomic_DNA"/>
</dbReference>
<sequence>MEMFEKREQIDLCCCRSMEMFERRSMLLKIDLIVCGEGADRCLRKGEFVDCIGKGTKFNFGDVANDTLHASGIIALKSLEQKVEAEQEYVKCTRRSGGIREYGRDSRGGRWGARAVRE</sequence>
<evidence type="ECO:0000313" key="2">
    <source>
        <dbReference type="Proteomes" id="UP001055879"/>
    </source>
</evidence>
<evidence type="ECO:0000313" key="1">
    <source>
        <dbReference type="EMBL" id="KAI3746272.1"/>
    </source>
</evidence>
<dbReference type="Proteomes" id="UP001055879">
    <property type="component" value="Linkage Group LG03"/>
</dbReference>
<protein>
    <submittedName>
        <fullName evidence="1">Uncharacterized protein</fullName>
    </submittedName>
</protein>